<dbReference type="GO" id="GO:0003735">
    <property type="term" value="F:structural constituent of ribosome"/>
    <property type="evidence" value="ECO:0007669"/>
    <property type="project" value="InterPro"/>
</dbReference>
<dbReference type="Proteomes" id="UP000541444">
    <property type="component" value="Unassembled WGS sequence"/>
</dbReference>
<reference evidence="4 5" key="1">
    <citation type="journal article" date="2020" name="IScience">
        <title>Genome Sequencing of the Endangered Kingdonia uniflora (Circaeasteraceae, Ranunculales) Reveals Potential Mechanisms of Evolutionary Specialization.</title>
        <authorList>
            <person name="Sun Y."/>
            <person name="Deng T."/>
            <person name="Zhang A."/>
            <person name="Moore M.J."/>
            <person name="Landis J.B."/>
            <person name="Lin N."/>
            <person name="Zhang H."/>
            <person name="Zhang X."/>
            <person name="Huang J."/>
            <person name="Zhang X."/>
            <person name="Sun H."/>
            <person name="Wang H."/>
        </authorList>
    </citation>
    <scope>NUCLEOTIDE SEQUENCE [LARGE SCALE GENOMIC DNA]</scope>
    <source>
        <strain evidence="4">TB1705</strain>
        <tissue evidence="4">Leaf</tissue>
    </source>
</reference>
<dbReference type="GO" id="GO:0006412">
    <property type="term" value="P:translation"/>
    <property type="evidence" value="ECO:0007669"/>
    <property type="project" value="InterPro"/>
</dbReference>
<comment type="similarity">
    <text evidence="1">Belongs to the universal ribosomal protein uS8 family.</text>
</comment>
<keyword evidence="3" id="KW-0687">Ribonucleoprotein</keyword>
<dbReference type="SUPFAM" id="SSF56047">
    <property type="entry name" value="Ribosomal protein S8"/>
    <property type="match status" value="1"/>
</dbReference>
<dbReference type="InterPro" id="IPR000630">
    <property type="entry name" value="Ribosomal_uS8"/>
</dbReference>
<comment type="caution">
    <text evidence="4">The sequence shown here is derived from an EMBL/GenBank/DDBJ whole genome shotgun (WGS) entry which is preliminary data.</text>
</comment>
<evidence type="ECO:0000313" key="5">
    <source>
        <dbReference type="Proteomes" id="UP000541444"/>
    </source>
</evidence>
<keyword evidence="5" id="KW-1185">Reference proteome</keyword>
<dbReference type="Gene3D" id="3.30.1370.30">
    <property type="match status" value="1"/>
</dbReference>
<dbReference type="AlphaFoldDB" id="A0A7J7P668"/>
<keyword evidence="2" id="KW-0689">Ribosomal protein</keyword>
<protein>
    <recommendedName>
        <fullName evidence="6">40S ribosomal protein S15a</fullName>
    </recommendedName>
</protein>
<organism evidence="4 5">
    <name type="scientific">Kingdonia uniflora</name>
    <dbReference type="NCBI Taxonomy" id="39325"/>
    <lineage>
        <taxon>Eukaryota</taxon>
        <taxon>Viridiplantae</taxon>
        <taxon>Streptophyta</taxon>
        <taxon>Embryophyta</taxon>
        <taxon>Tracheophyta</taxon>
        <taxon>Spermatophyta</taxon>
        <taxon>Magnoliopsida</taxon>
        <taxon>Ranunculales</taxon>
        <taxon>Circaeasteraceae</taxon>
        <taxon>Kingdonia</taxon>
    </lineage>
</organism>
<dbReference type="GO" id="GO:0005840">
    <property type="term" value="C:ribosome"/>
    <property type="evidence" value="ECO:0007669"/>
    <property type="project" value="UniProtKB-KW"/>
</dbReference>
<dbReference type="PANTHER" id="PTHR11758">
    <property type="entry name" value="40S RIBOSOMAL PROTEIN S15A"/>
    <property type="match status" value="1"/>
</dbReference>
<evidence type="ECO:0000256" key="1">
    <source>
        <dbReference type="ARBA" id="ARBA00006471"/>
    </source>
</evidence>
<gene>
    <name evidence="4" type="ORF">GIB67_026425</name>
</gene>
<accession>A0A7J7P668</accession>
<proteinExistence type="inferred from homology"/>
<dbReference type="OrthoDB" id="523101at2759"/>
<evidence type="ECO:0000313" key="4">
    <source>
        <dbReference type="EMBL" id="KAF6174937.1"/>
    </source>
</evidence>
<evidence type="ECO:0008006" key="6">
    <source>
        <dbReference type="Google" id="ProtNLM"/>
    </source>
</evidence>
<evidence type="ECO:0000256" key="3">
    <source>
        <dbReference type="ARBA" id="ARBA00023274"/>
    </source>
</evidence>
<sequence length="145" mass="16513">MVRVGVLNDGLKSMSNAKKQGKRQVMITPSSQVITKFLLVMQAHGYISYFDEVDDHRSGKIVLELNAKLNECGVISHHFDVAVKDIEAWTGFYTWKPFDWLCSFHDSIVDIVYEGNQSRLTRSCDYNEDIDINMTSLNSNFEAPS</sequence>
<name>A0A7J7P668_9MAGN</name>
<dbReference type="EMBL" id="JACGCM010000223">
    <property type="protein sequence ID" value="KAF6174937.1"/>
    <property type="molecule type" value="Genomic_DNA"/>
</dbReference>
<dbReference type="Pfam" id="PF00410">
    <property type="entry name" value="Ribosomal_S8"/>
    <property type="match status" value="1"/>
</dbReference>
<dbReference type="FunFam" id="3.30.1370.30:FF:000001">
    <property type="entry name" value="40S ribosomal protein S15a"/>
    <property type="match status" value="1"/>
</dbReference>
<dbReference type="GO" id="GO:1990904">
    <property type="term" value="C:ribonucleoprotein complex"/>
    <property type="evidence" value="ECO:0007669"/>
    <property type="project" value="UniProtKB-KW"/>
</dbReference>
<dbReference type="InterPro" id="IPR035987">
    <property type="entry name" value="Ribosomal_uS8_sf"/>
</dbReference>
<evidence type="ECO:0000256" key="2">
    <source>
        <dbReference type="ARBA" id="ARBA00022980"/>
    </source>
</evidence>